<dbReference type="AlphaFoldDB" id="A0AAE0IHP3"/>
<reference evidence="2" key="1">
    <citation type="journal article" date="2023" name="Mol. Phylogenet. Evol.">
        <title>Genome-scale phylogeny and comparative genomics of the fungal order Sordariales.</title>
        <authorList>
            <person name="Hensen N."/>
            <person name="Bonometti L."/>
            <person name="Westerberg I."/>
            <person name="Brannstrom I.O."/>
            <person name="Guillou S."/>
            <person name="Cros-Aarteil S."/>
            <person name="Calhoun S."/>
            <person name="Haridas S."/>
            <person name="Kuo A."/>
            <person name="Mondo S."/>
            <person name="Pangilinan J."/>
            <person name="Riley R."/>
            <person name="LaButti K."/>
            <person name="Andreopoulos B."/>
            <person name="Lipzen A."/>
            <person name="Chen C."/>
            <person name="Yan M."/>
            <person name="Daum C."/>
            <person name="Ng V."/>
            <person name="Clum A."/>
            <person name="Steindorff A."/>
            <person name="Ohm R.A."/>
            <person name="Martin F."/>
            <person name="Silar P."/>
            <person name="Natvig D.O."/>
            <person name="Lalanne C."/>
            <person name="Gautier V."/>
            <person name="Ament-Velasquez S.L."/>
            <person name="Kruys A."/>
            <person name="Hutchinson M.I."/>
            <person name="Powell A.J."/>
            <person name="Barry K."/>
            <person name="Miller A.N."/>
            <person name="Grigoriev I.V."/>
            <person name="Debuchy R."/>
            <person name="Gladieux P."/>
            <person name="Hiltunen Thoren M."/>
            <person name="Johannesson H."/>
        </authorList>
    </citation>
    <scope>NUCLEOTIDE SEQUENCE</scope>
    <source>
        <strain evidence="2">SMH4131-1</strain>
    </source>
</reference>
<protein>
    <submittedName>
        <fullName evidence="2">Uncharacterized protein</fullName>
    </submittedName>
</protein>
<keyword evidence="1" id="KW-1133">Transmembrane helix</keyword>
<dbReference type="EMBL" id="JAUEPO010000004">
    <property type="protein sequence ID" value="KAK3324531.1"/>
    <property type="molecule type" value="Genomic_DNA"/>
</dbReference>
<evidence type="ECO:0000313" key="3">
    <source>
        <dbReference type="Proteomes" id="UP001286456"/>
    </source>
</evidence>
<dbReference type="Proteomes" id="UP001286456">
    <property type="component" value="Unassembled WGS sequence"/>
</dbReference>
<organism evidence="2 3">
    <name type="scientific">Cercophora scortea</name>
    <dbReference type="NCBI Taxonomy" id="314031"/>
    <lineage>
        <taxon>Eukaryota</taxon>
        <taxon>Fungi</taxon>
        <taxon>Dikarya</taxon>
        <taxon>Ascomycota</taxon>
        <taxon>Pezizomycotina</taxon>
        <taxon>Sordariomycetes</taxon>
        <taxon>Sordariomycetidae</taxon>
        <taxon>Sordariales</taxon>
        <taxon>Lasiosphaeriaceae</taxon>
        <taxon>Cercophora</taxon>
    </lineage>
</organism>
<keyword evidence="1" id="KW-0812">Transmembrane</keyword>
<proteinExistence type="predicted"/>
<sequence length="260" mass="29769">MESWDGYNYYTTDPARWVVLMNLSTSEMGLAPLPPGLVAIPGSLNDSYSFPNNTIIIENASKSQLGSRDIEKIIFGVTAGVAILWGIIWVWWTWQRETKSGSRKLFRPRTGYPTAADATSETQLANLIDDGRFVSAEAFRNKLLHFYYENIQTGIEMTEKDVAIEGIDAEDVEAVTALVQKMYAVDLDLWSHQSSRYVTEAKRNQLRKKSDAILAEIRRIVDTWNEPQYHGRWQDDELEQVQAIRSILTDNIEEKRYHTT</sequence>
<accession>A0AAE0IHP3</accession>
<comment type="caution">
    <text evidence="2">The sequence shown here is derived from an EMBL/GenBank/DDBJ whole genome shotgun (WGS) entry which is preliminary data.</text>
</comment>
<evidence type="ECO:0000256" key="1">
    <source>
        <dbReference type="SAM" id="Phobius"/>
    </source>
</evidence>
<keyword evidence="1" id="KW-0472">Membrane</keyword>
<gene>
    <name evidence="2" type="ORF">B0T19DRAFT_428789</name>
</gene>
<feature type="transmembrane region" description="Helical" evidence="1">
    <location>
        <begin position="73"/>
        <end position="94"/>
    </location>
</feature>
<keyword evidence="3" id="KW-1185">Reference proteome</keyword>
<evidence type="ECO:0000313" key="2">
    <source>
        <dbReference type="EMBL" id="KAK3324531.1"/>
    </source>
</evidence>
<reference evidence="2" key="2">
    <citation type="submission" date="2023-06" db="EMBL/GenBank/DDBJ databases">
        <authorList>
            <consortium name="Lawrence Berkeley National Laboratory"/>
            <person name="Haridas S."/>
            <person name="Hensen N."/>
            <person name="Bonometti L."/>
            <person name="Westerberg I."/>
            <person name="Brannstrom I.O."/>
            <person name="Guillou S."/>
            <person name="Cros-Aarteil S."/>
            <person name="Calhoun S."/>
            <person name="Kuo A."/>
            <person name="Mondo S."/>
            <person name="Pangilinan J."/>
            <person name="Riley R."/>
            <person name="Labutti K."/>
            <person name="Andreopoulos B."/>
            <person name="Lipzen A."/>
            <person name="Chen C."/>
            <person name="Yanf M."/>
            <person name="Daum C."/>
            <person name="Ng V."/>
            <person name="Clum A."/>
            <person name="Steindorff A."/>
            <person name="Ohm R."/>
            <person name="Martin F."/>
            <person name="Silar P."/>
            <person name="Natvig D."/>
            <person name="Lalanne C."/>
            <person name="Gautier V."/>
            <person name="Ament-Velasquez S.L."/>
            <person name="Kruys A."/>
            <person name="Hutchinson M.I."/>
            <person name="Powell A.J."/>
            <person name="Barry K."/>
            <person name="Miller A.N."/>
            <person name="Grigoriev I.V."/>
            <person name="Debuchy R."/>
            <person name="Gladieux P."/>
            <person name="Thoren M.H."/>
            <person name="Johannesson H."/>
        </authorList>
    </citation>
    <scope>NUCLEOTIDE SEQUENCE</scope>
    <source>
        <strain evidence="2">SMH4131-1</strain>
    </source>
</reference>
<name>A0AAE0IHP3_9PEZI</name>